<dbReference type="SUPFAM" id="SSF52058">
    <property type="entry name" value="L domain-like"/>
    <property type="match status" value="3"/>
</dbReference>
<evidence type="ECO:0000313" key="12">
    <source>
        <dbReference type="Proteomes" id="UP000326396"/>
    </source>
</evidence>
<evidence type="ECO:0000256" key="9">
    <source>
        <dbReference type="SAM" id="Phobius"/>
    </source>
</evidence>
<keyword evidence="5" id="KW-0677">Repeat</keyword>
<gene>
    <name evidence="11" type="ORF">E3N88_16496</name>
</gene>
<dbReference type="GO" id="GO:0016020">
    <property type="term" value="C:membrane"/>
    <property type="evidence" value="ECO:0007669"/>
    <property type="project" value="UniProtKB-SubCell"/>
</dbReference>
<keyword evidence="12" id="KW-1185">Reference proteome</keyword>
<comment type="caution">
    <text evidence="11">The sequence shown here is derived from an EMBL/GenBank/DDBJ whole genome shotgun (WGS) entry which is preliminary data.</text>
</comment>
<organism evidence="11 12">
    <name type="scientific">Mikania micrantha</name>
    <name type="common">bitter vine</name>
    <dbReference type="NCBI Taxonomy" id="192012"/>
    <lineage>
        <taxon>Eukaryota</taxon>
        <taxon>Viridiplantae</taxon>
        <taxon>Streptophyta</taxon>
        <taxon>Embryophyta</taxon>
        <taxon>Tracheophyta</taxon>
        <taxon>Spermatophyta</taxon>
        <taxon>Magnoliopsida</taxon>
        <taxon>eudicotyledons</taxon>
        <taxon>Gunneridae</taxon>
        <taxon>Pentapetalae</taxon>
        <taxon>asterids</taxon>
        <taxon>campanulids</taxon>
        <taxon>Asterales</taxon>
        <taxon>Asteraceae</taxon>
        <taxon>Asteroideae</taxon>
        <taxon>Heliantheae alliance</taxon>
        <taxon>Eupatorieae</taxon>
        <taxon>Mikania</taxon>
    </lineage>
</organism>
<dbReference type="InterPro" id="IPR046956">
    <property type="entry name" value="RLP23-like"/>
</dbReference>
<accession>A0A5N6P167</accession>
<keyword evidence="4" id="KW-0732">Signal</keyword>
<evidence type="ECO:0000256" key="4">
    <source>
        <dbReference type="ARBA" id="ARBA00022729"/>
    </source>
</evidence>
<dbReference type="InterPro" id="IPR013210">
    <property type="entry name" value="LRR_N_plant-typ"/>
</dbReference>
<dbReference type="InterPro" id="IPR032675">
    <property type="entry name" value="LRR_dom_sf"/>
</dbReference>
<dbReference type="PANTHER" id="PTHR48063:SF103">
    <property type="entry name" value="LEUCINE-RICH RECEPTOR-LIKE KINASE FAMILY PROTEIN"/>
    <property type="match status" value="1"/>
</dbReference>
<keyword evidence="7 9" id="KW-0472">Membrane</keyword>
<dbReference type="OrthoDB" id="1706571at2759"/>
<dbReference type="Proteomes" id="UP000326396">
    <property type="component" value="Linkage Group LG16"/>
</dbReference>
<name>A0A5N6P167_9ASTR</name>
<keyword evidence="2" id="KW-0433">Leucine-rich repeat</keyword>
<evidence type="ECO:0000256" key="2">
    <source>
        <dbReference type="ARBA" id="ARBA00022614"/>
    </source>
</evidence>
<feature type="domain" description="Leucine-rich repeat-containing N-terminal plant-type" evidence="10">
    <location>
        <begin position="36"/>
        <end position="79"/>
    </location>
</feature>
<evidence type="ECO:0000256" key="3">
    <source>
        <dbReference type="ARBA" id="ARBA00022692"/>
    </source>
</evidence>
<sequence length="674" mass="74967">MIQLITSPTALLVTTVTPLNHDLKARGRVRTRKCIDSERHALLDFKSYIDQDPNDCLSTWKTDEEAPNDCCSWNGVACNDKTGHVTSLDLSRGNLEGKANHWVNVITSLQKLSYLRLEGCDLSQVMHSYSSYVDSNSSTIVELYLGNNNLNSSMYHWLFLLTSNRLACLDISGNKLDGIPKYFGNLCSLTSLIFDGNSMPIKFPSFLNNLSGCTSAALQVLDVSNGQFTGSLPDDIQKFTSLQELHLPYNRLNGTVSEKVWELPKLQIFFVSSNSLTGAISEKIGKSKLLNLDLSNNSLEGVRFGAQVSNLSDITSIVLSSCKLGPHFPKWIQSLKDLTYLDIANTNISDTIPEEFWNTWPSQLTHLNLSFNNITGKVTNLLSNFNPDCKTSRVDLSSNNFYGPIPYVSSSVEWLDLSRNKFYGGISFLCQLVGGSLSFLDLSNNSLTGPIPNCLWNLRNLKVLNLGQNNLSGRLPASLEHMINLEVLYLYNNSYSGELPISLKNCTKLILLELSGNKFSGHMPLWIGEKLLGLYVLGLASNYFVGTIPIQFCQLVNLRILDLSMNNLHGTIPLCVNNLTTMVRDVFMPQGNVHRFIHEHAPTLVVGQSDAGAEDDSRRWFYIGGGTGLATGFSITCGALLVSQRGRKVFFHTLNSLEDWIYVKVMTLFISKWK</sequence>
<reference evidence="11 12" key="1">
    <citation type="submission" date="2019-05" db="EMBL/GenBank/DDBJ databases">
        <title>Mikania micrantha, genome provides insights into the molecular mechanism of rapid growth.</title>
        <authorList>
            <person name="Liu B."/>
        </authorList>
    </citation>
    <scope>NUCLEOTIDE SEQUENCE [LARGE SCALE GENOMIC DNA]</scope>
    <source>
        <strain evidence="11">NLD-2019</strain>
        <tissue evidence="11">Leaf</tissue>
    </source>
</reference>
<evidence type="ECO:0000256" key="5">
    <source>
        <dbReference type="ARBA" id="ARBA00022737"/>
    </source>
</evidence>
<dbReference type="Gene3D" id="3.80.10.10">
    <property type="entry name" value="Ribonuclease Inhibitor"/>
    <property type="match status" value="3"/>
</dbReference>
<evidence type="ECO:0000256" key="8">
    <source>
        <dbReference type="ARBA" id="ARBA00023180"/>
    </source>
</evidence>
<feature type="transmembrane region" description="Helical" evidence="9">
    <location>
        <begin position="620"/>
        <end position="642"/>
    </location>
</feature>
<evidence type="ECO:0000256" key="6">
    <source>
        <dbReference type="ARBA" id="ARBA00022989"/>
    </source>
</evidence>
<dbReference type="EMBL" id="SZYD01000008">
    <property type="protein sequence ID" value="KAD5508793.1"/>
    <property type="molecule type" value="Genomic_DNA"/>
</dbReference>
<keyword evidence="3 9" id="KW-0812">Transmembrane</keyword>
<dbReference type="FunFam" id="3.80.10.10:FF:000041">
    <property type="entry name" value="LRR receptor-like serine/threonine-protein kinase ERECTA"/>
    <property type="match status" value="1"/>
</dbReference>
<dbReference type="InterPro" id="IPR001611">
    <property type="entry name" value="Leu-rich_rpt"/>
</dbReference>
<evidence type="ECO:0000259" key="10">
    <source>
        <dbReference type="Pfam" id="PF08263"/>
    </source>
</evidence>
<dbReference type="FunFam" id="3.80.10.10:FF:000095">
    <property type="entry name" value="LRR receptor-like serine/threonine-protein kinase GSO1"/>
    <property type="match status" value="1"/>
</dbReference>
<proteinExistence type="predicted"/>
<evidence type="ECO:0000256" key="1">
    <source>
        <dbReference type="ARBA" id="ARBA00004479"/>
    </source>
</evidence>
<keyword evidence="6 9" id="KW-1133">Transmembrane helix</keyword>
<dbReference type="Pfam" id="PF00560">
    <property type="entry name" value="LRR_1"/>
    <property type="match status" value="8"/>
</dbReference>
<evidence type="ECO:0000313" key="11">
    <source>
        <dbReference type="EMBL" id="KAD5508793.1"/>
    </source>
</evidence>
<dbReference type="PANTHER" id="PTHR48063">
    <property type="entry name" value="LRR RECEPTOR-LIKE KINASE"/>
    <property type="match status" value="1"/>
</dbReference>
<dbReference type="AlphaFoldDB" id="A0A5N6P167"/>
<keyword evidence="8" id="KW-0325">Glycoprotein</keyword>
<protein>
    <recommendedName>
        <fullName evidence="10">Leucine-rich repeat-containing N-terminal plant-type domain-containing protein</fullName>
    </recommendedName>
</protein>
<evidence type="ECO:0000256" key="7">
    <source>
        <dbReference type="ARBA" id="ARBA00023136"/>
    </source>
</evidence>
<dbReference type="Pfam" id="PF08263">
    <property type="entry name" value="LRRNT_2"/>
    <property type="match status" value="1"/>
</dbReference>
<dbReference type="PRINTS" id="PR00019">
    <property type="entry name" value="LEURICHRPT"/>
</dbReference>
<comment type="subcellular location">
    <subcellularLocation>
        <location evidence="1">Membrane</location>
        <topology evidence="1">Single-pass type I membrane protein</topology>
    </subcellularLocation>
</comment>